<dbReference type="NCBIfam" id="TIGR03395">
    <property type="entry name" value="sphingomy"/>
    <property type="match status" value="1"/>
</dbReference>
<reference evidence="6 7" key="1">
    <citation type="submission" date="2023-07" db="EMBL/GenBank/DDBJ databases">
        <title>Genomic Encyclopedia of Type Strains, Phase IV (KMG-IV): sequencing the most valuable type-strain genomes for metagenomic binning, comparative biology and taxonomic classification.</title>
        <authorList>
            <person name="Goeker M."/>
        </authorList>
    </citation>
    <scope>NUCLEOTIDE SEQUENCE [LARGE SCALE GENOMIC DNA]</scope>
    <source>
        <strain evidence="6 7">DSM 46876</strain>
    </source>
</reference>
<dbReference type="PANTHER" id="PTHR16320">
    <property type="entry name" value="SPHINGOMYELINASE FAMILY MEMBER"/>
    <property type="match status" value="1"/>
</dbReference>
<comment type="similarity">
    <text evidence="1">Belongs to the neutral sphingomyelinase family.</text>
</comment>
<dbReference type="Proteomes" id="UP001238450">
    <property type="component" value="Unassembled WGS sequence"/>
</dbReference>
<evidence type="ECO:0000256" key="4">
    <source>
        <dbReference type="ARBA" id="ARBA00022801"/>
    </source>
</evidence>
<name>A0AAJ1TCJ9_9BACL</name>
<protein>
    <submittedName>
        <fullName evidence="6">Phospholipase C</fullName>
        <ecNumber evidence="6">3.1.4.3</ecNumber>
    </submittedName>
</protein>
<keyword evidence="3" id="KW-0354">Hemolysis</keyword>
<gene>
    <name evidence="6" type="ORF">J2Z48_000182</name>
</gene>
<accession>A0AAJ1TCJ9</accession>
<dbReference type="InterPro" id="IPR017766">
    <property type="entry name" value="Sphingomyelinase/PLipase_C"/>
</dbReference>
<evidence type="ECO:0000259" key="5">
    <source>
        <dbReference type="Pfam" id="PF03372"/>
    </source>
</evidence>
<keyword evidence="2" id="KW-0732">Signal</keyword>
<proteinExistence type="inferred from homology"/>
<dbReference type="CDD" id="cd09078">
    <property type="entry name" value="nSMase"/>
    <property type="match status" value="1"/>
</dbReference>
<dbReference type="InterPro" id="IPR005135">
    <property type="entry name" value="Endo/exonuclease/phosphatase"/>
</dbReference>
<dbReference type="SUPFAM" id="SSF56219">
    <property type="entry name" value="DNase I-like"/>
    <property type="match status" value="1"/>
</dbReference>
<dbReference type="EMBL" id="JAUSUV010000001">
    <property type="protein sequence ID" value="MDQ0416024.1"/>
    <property type="molecule type" value="Genomic_DNA"/>
</dbReference>
<dbReference type="Gene3D" id="3.60.10.10">
    <property type="entry name" value="Endonuclease/exonuclease/phosphatase"/>
    <property type="match status" value="1"/>
</dbReference>
<sequence length="330" mass="37636">MSRVMRVCLQIFVMIVWCLTQLFSFMPVPVSAANDSYPNDIKILVHNVYMLPQSLYPNWGQVKRADLIGEAAYIKGNDLIIFNELYDNEASGKLLGKMKSQYPYQTPVLGRGEDGWDSTQGSYSRFTPEDGGVSIVSKYPILEKIQHVYSKGCGTDWYANKGFAYVKMKKNNRIYHVIGTHMQSDDESCSTGEAASIRKTQMNEIRQFIAKKEIPAEEVLFIGGDLNVIKGSSEYPSMLNDLHVTEPTAYTGFSSTWDPTTNGITKYNYPHLAPQHLDYIFVEKDHAKPKNWYVESLYTKSPEWSVTSWFKKYSYTDYSDHYPVAGFSKP</sequence>
<evidence type="ECO:0000313" key="7">
    <source>
        <dbReference type="Proteomes" id="UP001238450"/>
    </source>
</evidence>
<dbReference type="InterPro" id="IPR038772">
    <property type="entry name" value="Sph/SMPD2-like"/>
</dbReference>
<evidence type="ECO:0000256" key="2">
    <source>
        <dbReference type="ARBA" id="ARBA00022729"/>
    </source>
</evidence>
<dbReference type="InterPro" id="IPR036691">
    <property type="entry name" value="Endo/exonu/phosph_ase_sf"/>
</dbReference>
<evidence type="ECO:0000256" key="1">
    <source>
        <dbReference type="ARBA" id="ARBA00006335"/>
    </source>
</evidence>
<dbReference type="GO" id="GO:0005576">
    <property type="term" value="C:extracellular region"/>
    <property type="evidence" value="ECO:0007669"/>
    <property type="project" value="InterPro"/>
</dbReference>
<keyword evidence="4 6" id="KW-0378">Hydrolase</keyword>
<dbReference type="AlphaFoldDB" id="A0AAJ1TCJ9"/>
<keyword evidence="3" id="KW-0204">Cytolysis</keyword>
<evidence type="ECO:0000313" key="6">
    <source>
        <dbReference type="EMBL" id="MDQ0416024.1"/>
    </source>
</evidence>
<feature type="domain" description="Endonuclease/exonuclease/phosphatase" evidence="5">
    <location>
        <begin position="70"/>
        <end position="321"/>
    </location>
</feature>
<evidence type="ECO:0000256" key="3">
    <source>
        <dbReference type="ARBA" id="ARBA00022735"/>
    </source>
</evidence>
<dbReference type="GO" id="GO:0004767">
    <property type="term" value="F:sphingomyelin phosphodiesterase activity"/>
    <property type="evidence" value="ECO:0007669"/>
    <property type="project" value="InterPro"/>
</dbReference>
<dbReference type="GO" id="GO:0034480">
    <property type="term" value="F:phosphatidylcholine phospholipase C activity"/>
    <property type="evidence" value="ECO:0007669"/>
    <property type="project" value="UniProtKB-EC"/>
</dbReference>
<comment type="caution">
    <text evidence="6">The sequence shown here is derived from an EMBL/GenBank/DDBJ whole genome shotgun (WGS) entry which is preliminary data.</text>
</comment>
<keyword evidence="7" id="KW-1185">Reference proteome</keyword>
<dbReference type="EC" id="3.1.4.3" evidence="6"/>
<organism evidence="6 7">
    <name type="scientific">Croceifilum oryzae</name>
    <dbReference type="NCBI Taxonomy" id="1553429"/>
    <lineage>
        <taxon>Bacteria</taxon>
        <taxon>Bacillati</taxon>
        <taxon>Bacillota</taxon>
        <taxon>Bacilli</taxon>
        <taxon>Bacillales</taxon>
        <taxon>Thermoactinomycetaceae</taxon>
        <taxon>Croceifilum</taxon>
    </lineage>
</organism>
<dbReference type="RefSeq" id="WP_307250091.1">
    <property type="nucleotide sequence ID" value="NZ_JAUSUV010000001.1"/>
</dbReference>
<dbReference type="PANTHER" id="PTHR16320:SF23">
    <property type="entry name" value="SPHINGOMYELINASE C 1"/>
    <property type="match status" value="1"/>
</dbReference>
<dbReference type="GO" id="GO:0031640">
    <property type="term" value="P:killing of cells of another organism"/>
    <property type="evidence" value="ECO:0007669"/>
    <property type="project" value="UniProtKB-KW"/>
</dbReference>
<dbReference type="Pfam" id="PF03372">
    <property type="entry name" value="Exo_endo_phos"/>
    <property type="match status" value="1"/>
</dbReference>